<dbReference type="EMBL" id="RBNI01003990">
    <property type="protein sequence ID" value="RUP47889.1"/>
    <property type="molecule type" value="Genomic_DNA"/>
</dbReference>
<dbReference type="InterPro" id="IPR036390">
    <property type="entry name" value="WH_DNA-bd_sf"/>
</dbReference>
<evidence type="ECO:0000259" key="2">
    <source>
        <dbReference type="PROSITE" id="PS50250"/>
    </source>
</evidence>
<keyword evidence="4" id="KW-1185">Reference proteome</keyword>
<dbReference type="GO" id="GO:0002183">
    <property type="term" value="P:cytoplasmic translational initiation"/>
    <property type="evidence" value="ECO:0007669"/>
    <property type="project" value="TreeGrafter"/>
</dbReference>
<dbReference type="GO" id="GO:0005852">
    <property type="term" value="C:eukaryotic translation initiation factor 3 complex"/>
    <property type="evidence" value="ECO:0007669"/>
    <property type="project" value="TreeGrafter"/>
</dbReference>
<dbReference type="InterPro" id="IPR045237">
    <property type="entry name" value="COPS7/eIF3m"/>
</dbReference>
<dbReference type="PROSITE" id="PS50250">
    <property type="entry name" value="PCI"/>
    <property type="match status" value="1"/>
</dbReference>
<evidence type="ECO:0000313" key="3">
    <source>
        <dbReference type="EMBL" id="RUP47889.1"/>
    </source>
</evidence>
<proteinExistence type="inferred from homology"/>
<dbReference type="SMART" id="SM00088">
    <property type="entry name" value="PINT"/>
    <property type="match status" value="1"/>
</dbReference>
<dbReference type="PANTHER" id="PTHR15350:SF2">
    <property type="entry name" value="EUKARYOTIC TRANSLATION INITIATION FACTOR 3 SUBUNIT M"/>
    <property type="match status" value="1"/>
</dbReference>
<dbReference type="Pfam" id="PF18005">
    <property type="entry name" value="eIF3m_C_helix"/>
    <property type="match status" value="1"/>
</dbReference>
<evidence type="ECO:0000313" key="4">
    <source>
        <dbReference type="Proteomes" id="UP000268093"/>
    </source>
</evidence>
<dbReference type="InterPro" id="IPR040750">
    <property type="entry name" value="eIF3m_C_helix"/>
</dbReference>
<dbReference type="OrthoDB" id="10267031at2759"/>
<dbReference type="Pfam" id="PF01399">
    <property type="entry name" value="PCI"/>
    <property type="match status" value="1"/>
</dbReference>
<comment type="similarity">
    <text evidence="1">Belongs to the CSN7/EIF3M family. CSN7 subfamily.</text>
</comment>
<accession>A0A433DAM4</accession>
<dbReference type="Proteomes" id="UP000268093">
    <property type="component" value="Unassembled WGS sequence"/>
</dbReference>
<sequence length="242" mass="26537">MVTSHAHLSNSSKPSYELLLKYLATYPTNVPLPADATTQARRAILIAIRTENFFAFEDLLSLHPIHTLKGTPLHDLLSVFLNGDLAAYTQFYASHTQFFTDEPTLVHEDNVRKMRLLSLASLGSSNVSRELAYSAIAEKLQVPSEDVEMWVIDVIRAGLVEARINQLSETVTVHRSIYRVFGREQWEQLGVKLNGWKQSLAEILAVVGNAKLIAASSQGGVVVGASAVVVPEAKVEVATVEA</sequence>
<dbReference type="AlphaFoldDB" id="A0A433DAM4"/>
<dbReference type="SUPFAM" id="SSF46785">
    <property type="entry name" value="Winged helix' DNA-binding domain"/>
    <property type="match status" value="1"/>
</dbReference>
<name>A0A433DAM4_9FUNG</name>
<feature type="domain" description="PCI" evidence="2">
    <location>
        <begin position="11"/>
        <end position="178"/>
    </location>
</feature>
<organism evidence="3 4">
    <name type="scientific">Jimgerdemannia flammicorona</name>
    <dbReference type="NCBI Taxonomy" id="994334"/>
    <lineage>
        <taxon>Eukaryota</taxon>
        <taxon>Fungi</taxon>
        <taxon>Fungi incertae sedis</taxon>
        <taxon>Mucoromycota</taxon>
        <taxon>Mucoromycotina</taxon>
        <taxon>Endogonomycetes</taxon>
        <taxon>Endogonales</taxon>
        <taxon>Endogonaceae</taxon>
        <taxon>Jimgerdemannia</taxon>
    </lineage>
</organism>
<dbReference type="PANTHER" id="PTHR15350">
    <property type="entry name" value="COP9 SIGNALOSOME COMPLEX SUBUNIT 7/DENDRITIC CELL PROTEIN GA17"/>
    <property type="match status" value="1"/>
</dbReference>
<comment type="caution">
    <text evidence="3">The sequence shown here is derived from an EMBL/GenBank/DDBJ whole genome shotgun (WGS) entry which is preliminary data.</text>
</comment>
<evidence type="ECO:0000256" key="1">
    <source>
        <dbReference type="ARBA" id="ARBA00008482"/>
    </source>
</evidence>
<dbReference type="InterPro" id="IPR000717">
    <property type="entry name" value="PCI_dom"/>
</dbReference>
<protein>
    <recommendedName>
        <fullName evidence="2">PCI domain-containing protein</fullName>
    </recommendedName>
</protein>
<gene>
    <name evidence="3" type="ORF">BC936DRAFT_145214</name>
</gene>
<reference evidence="3 4" key="1">
    <citation type="journal article" date="2018" name="New Phytol.">
        <title>Phylogenomics of Endogonaceae and evolution of mycorrhizas within Mucoromycota.</title>
        <authorList>
            <person name="Chang Y."/>
            <person name="Desiro A."/>
            <person name="Na H."/>
            <person name="Sandor L."/>
            <person name="Lipzen A."/>
            <person name="Clum A."/>
            <person name="Barry K."/>
            <person name="Grigoriev I.V."/>
            <person name="Martin F.M."/>
            <person name="Stajich J.E."/>
            <person name="Smith M.E."/>
            <person name="Bonito G."/>
            <person name="Spatafora J.W."/>
        </authorList>
    </citation>
    <scope>NUCLEOTIDE SEQUENCE [LARGE SCALE GENOMIC DNA]</scope>
    <source>
        <strain evidence="3 4">GMNB39</strain>
    </source>
</reference>